<dbReference type="OrthoDB" id="9800519at2"/>
<proteinExistence type="predicted"/>
<evidence type="ECO:0000313" key="1">
    <source>
        <dbReference type="EMBL" id="TXD31588.1"/>
    </source>
</evidence>
<evidence type="ECO:0000313" key="2">
    <source>
        <dbReference type="Proteomes" id="UP000321046"/>
    </source>
</evidence>
<name>A0A5C6WXB3_9DELT</name>
<accession>A0A5C6WXB3</accession>
<dbReference type="GO" id="GO:0005829">
    <property type="term" value="C:cytosol"/>
    <property type="evidence" value="ECO:0007669"/>
    <property type="project" value="TreeGrafter"/>
</dbReference>
<dbReference type="Proteomes" id="UP000321046">
    <property type="component" value="Unassembled WGS sequence"/>
</dbReference>
<dbReference type="InterPro" id="IPR030489">
    <property type="entry name" value="TR_Rrf2-type_CS"/>
</dbReference>
<dbReference type="PANTHER" id="PTHR33221">
    <property type="entry name" value="WINGED HELIX-TURN-HELIX TRANSCRIPTIONAL REGULATOR, RRF2 FAMILY"/>
    <property type="match status" value="1"/>
</dbReference>
<dbReference type="AlphaFoldDB" id="A0A5C6WXB3"/>
<reference evidence="1 2" key="1">
    <citation type="submission" date="2019-08" db="EMBL/GenBank/DDBJ databases">
        <title>Bradymonadales sp. TMQ2.</title>
        <authorList>
            <person name="Liang Q."/>
        </authorList>
    </citation>
    <scope>NUCLEOTIDE SEQUENCE [LARGE SCALE GENOMIC DNA]</scope>
    <source>
        <strain evidence="1 2">TMQ2</strain>
    </source>
</reference>
<dbReference type="InterPro" id="IPR036388">
    <property type="entry name" value="WH-like_DNA-bd_sf"/>
</dbReference>
<protein>
    <submittedName>
        <fullName evidence="1">Rrf2 family transcriptional regulator</fullName>
    </submittedName>
</protein>
<comment type="caution">
    <text evidence="1">The sequence shown here is derived from an EMBL/GenBank/DDBJ whole genome shotgun (WGS) entry which is preliminary data.</text>
</comment>
<dbReference type="InterPro" id="IPR000944">
    <property type="entry name" value="Tscrpt_reg_Rrf2"/>
</dbReference>
<dbReference type="GO" id="GO:0003700">
    <property type="term" value="F:DNA-binding transcription factor activity"/>
    <property type="evidence" value="ECO:0007669"/>
    <property type="project" value="TreeGrafter"/>
</dbReference>
<sequence>MRTFEYAIEPPEAFGELRCFFLLQRTEVSMKITALEEYGLRCILRVAEQPPGESISAQAVADLEGMSLPYTQKILRTLAQGGLIDSRRGAQGGFLLAAPAENLSLGDVIRVLGGLFEVEDICERHTGELERCARGCGCSIRPVWSYISNFVIETLDGISLATLLADEASVRRHLNRQHLTHSERPAPQGSSH</sequence>
<dbReference type="Gene3D" id="1.10.10.10">
    <property type="entry name" value="Winged helix-like DNA-binding domain superfamily/Winged helix DNA-binding domain"/>
    <property type="match status" value="1"/>
</dbReference>
<dbReference type="Pfam" id="PF02082">
    <property type="entry name" value="Rrf2"/>
    <property type="match status" value="1"/>
</dbReference>
<dbReference type="NCBIfam" id="TIGR00738">
    <property type="entry name" value="rrf2_super"/>
    <property type="match status" value="1"/>
</dbReference>
<dbReference type="PROSITE" id="PS51197">
    <property type="entry name" value="HTH_RRF2_2"/>
    <property type="match status" value="1"/>
</dbReference>
<dbReference type="PANTHER" id="PTHR33221:SF15">
    <property type="entry name" value="HTH-TYPE TRANSCRIPTIONAL REGULATOR YWGB-RELATED"/>
    <property type="match status" value="1"/>
</dbReference>
<dbReference type="SUPFAM" id="SSF46785">
    <property type="entry name" value="Winged helix' DNA-binding domain"/>
    <property type="match status" value="1"/>
</dbReference>
<dbReference type="InterPro" id="IPR036390">
    <property type="entry name" value="WH_DNA-bd_sf"/>
</dbReference>
<gene>
    <name evidence="1" type="ORF">FRC96_20720</name>
</gene>
<organism evidence="1 2">
    <name type="scientific">Lujinxingia vulgaris</name>
    <dbReference type="NCBI Taxonomy" id="2600176"/>
    <lineage>
        <taxon>Bacteria</taxon>
        <taxon>Deltaproteobacteria</taxon>
        <taxon>Bradymonadales</taxon>
        <taxon>Lujinxingiaceae</taxon>
        <taxon>Lujinxingia</taxon>
    </lineage>
</organism>
<dbReference type="EMBL" id="VOSL01000147">
    <property type="protein sequence ID" value="TXD31588.1"/>
    <property type="molecule type" value="Genomic_DNA"/>
</dbReference>
<dbReference type="PROSITE" id="PS01332">
    <property type="entry name" value="HTH_RRF2_1"/>
    <property type="match status" value="1"/>
</dbReference>